<feature type="transmembrane region" description="Helical" evidence="1">
    <location>
        <begin position="619"/>
        <end position="641"/>
    </location>
</feature>
<proteinExistence type="predicted"/>
<accession>A0A840EM84</accession>
<dbReference type="Proteomes" id="UP000553034">
    <property type="component" value="Unassembled WGS sequence"/>
</dbReference>
<dbReference type="RefSeq" id="WP_183475406.1">
    <property type="nucleotide sequence ID" value="NZ_JACIFO010000001.1"/>
</dbReference>
<feature type="transmembrane region" description="Helical" evidence="1">
    <location>
        <begin position="6"/>
        <end position="24"/>
    </location>
</feature>
<sequence length="642" mass="73464">MQFLYPKVLYALFLLLIPVLIHLFQLRKFKKEIFSNVAFLKKVNTQSRKSRQLKKWLVLCTRLAALACIIIAFAQPYFPLVTELTSKKEKELVIYLDNSFSMQLQGKSSSLLEESIQELLQSFPEDYPLSLITNSNTYKNTNLKKIKEELLQTSFSSKKTAINNAFLKATTLFSKNSNTEKHFVAVSDFQENITKNIPVTDSLYQVHYIVKKPENTHNIAIDTVYFKEGNHQLNIKLSSNQLDKQLYHLSLYDGDTPFAKNSFSFATKKEQLLSISLPENGVENGKISLEDNGLTYDNSIYFNTPKKQSIKIAIISNKDPVFLKRIYANLEEFSVKTYTEKNVNYKELSEANFIILNNLNKIPPSLAQLLVTHKDKKGALCIIPSSNIKKDSYNLLLSGLQHSPYALQELNDVKVTQLNFSHPIFQDVFSKTIENFDYPTVKHSYTFKNPSEKILSYQNHQAFLSSSTNKVYVFSSALTPENSNFTQSPLIVPVFYNMAKTSTIQPQLYYLINKQNNILITPPENSNPENVLSLALNTATFIPLQQKHNDKIVVTTQDLPQEAGIYKVKLDQQDIAKLSFNYDRTESNLTYTTLKNTELNTSINTFANVLVNADKINNIWKWFIIFALIFLLAEVALLKLLK</sequence>
<dbReference type="InterPro" id="IPR024163">
    <property type="entry name" value="Aerotolerance_reg_N"/>
</dbReference>
<dbReference type="InterPro" id="IPR011933">
    <property type="entry name" value="Double_TM_dom"/>
</dbReference>
<dbReference type="Pfam" id="PF07584">
    <property type="entry name" value="BatA"/>
    <property type="match status" value="1"/>
</dbReference>
<evidence type="ECO:0000259" key="2">
    <source>
        <dbReference type="Pfam" id="PF07584"/>
    </source>
</evidence>
<protein>
    <recommendedName>
        <fullName evidence="2">Aerotolerance regulator N-terminal domain-containing protein</fullName>
    </recommendedName>
</protein>
<dbReference type="PANTHER" id="PTHR37464">
    <property type="entry name" value="BLL2463 PROTEIN"/>
    <property type="match status" value="1"/>
</dbReference>
<evidence type="ECO:0000313" key="4">
    <source>
        <dbReference type="Proteomes" id="UP000553034"/>
    </source>
</evidence>
<keyword evidence="4" id="KW-1185">Reference proteome</keyword>
<gene>
    <name evidence="3" type="ORF">GGR32_000015</name>
</gene>
<dbReference type="AlphaFoldDB" id="A0A840EM84"/>
<keyword evidence="1" id="KW-0812">Transmembrane</keyword>
<feature type="transmembrane region" description="Helical" evidence="1">
    <location>
        <begin position="56"/>
        <end position="78"/>
    </location>
</feature>
<dbReference type="NCBIfam" id="TIGR02226">
    <property type="entry name" value="two_anch"/>
    <property type="match status" value="1"/>
</dbReference>
<dbReference type="Gene3D" id="3.40.50.410">
    <property type="entry name" value="von Willebrand factor, type A domain"/>
    <property type="match status" value="1"/>
</dbReference>
<evidence type="ECO:0000256" key="1">
    <source>
        <dbReference type="SAM" id="Phobius"/>
    </source>
</evidence>
<keyword evidence="1" id="KW-0472">Membrane</keyword>
<name>A0A840EM84_9FLAO</name>
<dbReference type="EMBL" id="JACIFO010000001">
    <property type="protein sequence ID" value="MBB4117743.1"/>
    <property type="molecule type" value="Genomic_DNA"/>
</dbReference>
<evidence type="ECO:0000313" key="3">
    <source>
        <dbReference type="EMBL" id="MBB4117743.1"/>
    </source>
</evidence>
<dbReference type="SUPFAM" id="SSF53300">
    <property type="entry name" value="vWA-like"/>
    <property type="match status" value="1"/>
</dbReference>
<feature type="domain" description="Aerotolerance regulator N-terminal" evidence="2">
    <location>
        <begin position="1"/>
        <end position="76"/>
    </location>
</feature>
<dbReference type="InterPro" id="IPR036465">
    <property type="entry name" value="vWFA_dom_sf"/>
</dbReference>
<comment type="caution">
    <text evidence="3">The sequence shown here is derived from an EMBL/GenBank/DDBJ whole genome shotgun (WGS) entry which is preliminary data.</text>
</comment>
<reference evidence="3 4" key="1">
    <citation type="submission" date="2020-08" db="EMBL/GenBank/DDBJ databases">
        <title>Genomic Encyclopedia of Type Strains, Phase IV (KMG-IV): sequencing the most valuable type-strain genomes for metagenomic binning, comparative biology and taxonomic classification.</title>
        <authorList>
            <person name="Goeker M."/>
        </authorList>
    </citation>
    <scope>NUCLEOTIDE SEQUENCE [LARGE SCALE GENOMIC DNA]</scope>
    <source>
        <strain evidence="3 4">DSM 29568</strain>
    </source>
</reference>
<dbReference type="PANTHER" id="PTHR37464:SF1">
    <property type="entry name" value="BLL2463 PROTEIN"/>
    <property type="match status" value="1"/>
</dbReference>
<keyword evidence="1" id="KW-1133">Transmembrane helix</keyword>
<organism evidence="3 4">
    <name type="scientific">Mesonia hippocampi</name>
    <dbReference type="NCBI Taxonomy" id="1628250"/>
    <lineage>
        <taxon>Bacteria</taxon>
        <taxon>Pseudomonadati</taxon>
        <taxon>Bacteroidota</taxon>
        <taxon>Flavobacteriia</taxon>
        <taxon>Flavobacteriales</taxon>
        <taxon>Flavobacteriaceae</taxon>
        <taxon>Mesonia</taxon>
    </lineage>
</organism>